<accession>T0GMV9</accession>
<dbReference type="STRING" id="1049789.LEP1GSC050_1200"/>
<comment type="caution">
    <text evidence="1">The sequence shown here is derived from an EMBL/GenBank/DDBJ whole genome shotgun (WGS) entry which is preliminary data.</text>
</comment>
<dbReference type="OrthoDB" id="340819at2"/>
<gene>
    <name evidence="1" type="ORF">LEP1GSC050_1200</name>
</gene>
<dbReference type="EMBL" id="AHMO02000004">
    <property type="protein sequence ID" value="EQA46678.1"/>
    <property type="molecule type" value="Genomic_DNA"/>
</dbReference>
<protein>
    <submittedName>
        <fullName evidence="1">Uncharacterized protein</fullName>
    </submittedName>
</protein>
<dbReference type="AlphaFoldDB" id="T0GMV9"/>
<organism evidence="1 2">
    <name type="scientific">Leptospira broomii serovar Hurstbridge str. 5399</name>
    <dbReference type="NCBI Taxonomy" id="1049789"/>
    <lineage>
        <taxon>Bacteria</taxon>
        <taxon>Pseudomonadati</taxon>
        <taxon>Spirochaetota</taxon>
        <taxon>Spirochaetia</taxon>
        <taxon>Leptospirales</taxon>
        <taxon>Leptospiraceae</taxon>
        <taxon>Leptospira</taxon>
    </lineage>
</organism>
<name>T0GMV9_9LEPT</name>
<proteinExistence type="predicted"/>
<evidence type="ECO:0000313" key="2">
    <source>
        <dbReference type="Proteomes" id="UP000015454"/>
    </source>
</evidence>
<dbReference type="Proteomes" id="UP000015454">
    <property type="component" value="Unassembled WGS sequence"/>
</dbReference>
<sequence length="428" mass="47740">MLNFYNTFAAMTTVFMLLFLGQLDSLMAQSKKDSVAIPLLSITLKWGQVLGVKGYLVELSERSDFANVLTSQTVLDPSVSFGEDKLTLYVRITAIGMSGAKGPPSSVVSLKEYSERFREESYGADSFINPSERLEIFFGDSNSKKADSAGSGNNSESSPKAHLPLKTFFRIDKGEWLEYRGSIPLVKEGWADVEFYSEDIVGNREEVRTIRVLKDTTPPQVIWNPKEIGSSGLPEYHSGESINFAIQEAGSGIRYLEAEIKSESPNGRKVGVRRIREFEGSPPAFKGEYKIPESLQEGIWILRWISEDKAGNKKSGEFPLMVDQKGPTCEIVLPGLRKEDDIFLLNSKSEVYLFCSDEYSGVKEIKVSIQGSATKEFLYTAPFHLPVGKSTLSIRAVDHVGNMSDFSYKIEVLNPNWEKNGTKLQLKQ</sequence>
<evidence type="ECO:0000313" key="1">
    <source>
        <dbReference type="EMBL" id="EQA46678.1"/>
    </source>
</evidence>
<keyword evidence="2" id="KW-1185">Reference proteome</keyword>
<reference evidence="1" key="1">
    <citation type="submission" date="2013-05" db="EMBL/GenBank/DDBJ databases">
        <authorList>
            <person name="Harkins D.M."/>
            <person name="Durkin A.S."/>
            <person name="Brinkac L.M."/>
            <person name="Haft D.H."/>
            <person name="Selengut J.D."/>
            <person name="Sanka R."/>
            <person name="DePew J."/>
            <person name="Purushe J."/>
            <person name="Hartskeerl R.A."/>
            <person name="Ahmed A."/>
            <person name="van der Linden H."/>
            <person name="Goris M.G.A."/>
            <person name="Vinetz J.M."/>
            <person name="Sutton G.G."/>
            <person name="Nierman W.C."/>
            <person name="Fouts D.E."/>
        </authorList>
    </citation>
    <scope>NUCLEOTIDE SEQUENCE [LARGE SCALE GENOMIC DNA]</scope>
    <source>
        <strain evidence="1">5399</strain>
    </source>
</reference>
<dbReference type="Gene3D" id="3.30.1920.20">
    <property type="match status" value="1"/>
</dbReference>